<dbReference type="Proteomes" id="UP000265566">
    <property type="component" value="Chromosome 3"/>
</dbReference>
<dbReference type="EMBL" id="PSQE01000003">
    <property type="protein sequence ID" value="RHN65737.1"/>
    <property type="molecule type" value="Genomic_DNA"/>
</dbReference>
<proteinExistence type="predicted"/>
<reference evidence="3" key="1">
    <citation type="journal article" date="2018" name="Nat. Plants">
        <title>Whole-genome landscape of Medicago truncatula symbiotic genes.</title>
        <authorList>
            <person name="Pecrix Y."/>
            <person name="Staton S.E."/>
            <person name="Sallet E."/>
            <person name="Lelandais-Briere C."/>
            <person name="Moreau S."/>
            <person name="Carrere S."/>
            <person name="Blein T."/>
            <person name="Jardinaud M.F."/>
            <person name="Latrasse D."/>
            <person name="Zouine M."/>
            <person name="Zahm M."/>
            <person name="Kreplak J."/>
            <person name="Mayjonade B."/>
            <person name="Satge C."/>
            <person name="Perez M."/>
            <person name="Cauet S."/>
            <person name="Marande W."/>
            <person name="Chantry-Darmon C."/>
            <person name="Lopez-Roques C."/>
            <person name="Bouchez O."/>
            <person name="Berard A."/>
            <person name="Debelle F."/>
            <person name="Munos S."/>
            <person name="Bendahmane A."/>
            <person name="Berges H."/>
            <person name="Niebel A."/>
            <person name="Buitink J."/>
            <person name="Frugier F."/>
            <person name="Benhamed M."/>
            <person name="Crespi M."/>
            <person name="Gouzy J."/>
            <person name="Gamas P."/>
        </authorList>
    </citation>
    <scope>NUCLEOTIDE SEQUENCE [LARGE SCALE GENOMIC DNA]</scope>
    <source>
        <strain evidence="3">cv. Jemalong A17</strain>
    </source>
</reference>
<reference evidence="1" key="2">
    <citation type="journal article" date="2018" name="Nat. Plants">
        <title>Whole-genome landscape of Medicago truncatula symbiotic genes.</title>
        <authorList>
            <person name="Pecrix Y."/>
            <person name="Gamas P."/>
            <person name="Carrere S."/>
        </authorList>
    </citation>
    <scope>NUCLEOTIDE SEQUENCE</scope>
    <source>
        <tissue evidence="1">Leaves</tissue>
    </source>
</reference>
<name>A0A396IS17_MEDTR</name>
<sequence length="74" mass="8482">MDTGPIHFFHLSLSLNLSLLSDLSPLSSLLRWLLAGEDEGSTGNFIFSGEKLGFRRAKHPEFKFFYIFLFVFKP</sequence>
<evidence type="ECO:0000313" key="2">
    <source>
        <dbReference type="EMBL" id="RHN65738.1"/>
    </source>
</evidence>
<evidence type="ECO:0000313" key="3">
    <source>
        <dbReference type="Proteomes" id="UP000265566"/>
    </source>
</evidence>
<evidence type="ECO:0000313" key="1">
    <source>
        <dbReference type="EMBL" id="RHN65737.1"/>
    </source>
</evidence>
<accession>A0A396IS17</accession>
<dbReference type="AlphaFoldDB" id="A0A396IS17"/>
<organism evidence="1">
    <name type="scientific">Medicago truncatula</name>
    <name type="common">Barrel medic</name>
    <name type="synonym">Medicago tribuloides</name>
    <dbReference type="NCBI Taxonomy" id="3880"/>
    <lineage>
        <taxon>Eukaryota</taxon>
        <taxon>Viridiplantae</taxon>
        <taxon>Streptophyta</taxon>
        <taxon>Embryophyta</taxon>
        <taxon>Tracheophyta</taxon>
        <taxon>Spermatophyta</taxon>
        <taxon>Magnoliopsida</taxon>
        <taxon>eudicotyledons</taxon>
        <taxon>Gunneridae</taxon>
        <taxon>Pentapetalae</taxon>
        <taxon>rosids</taxon>
        <taxon>fabids</taxon>
        <taxon>Fabales</taxon>
        <taxon>Fabaceae</taxon>
        <taxon>Papilionoideae</taxon>
        <taxon>50 kb inversion clade</taxon>
        <taxon>NPAAA clade</taxon>
        <taxon>Hologalegina</taxon>
        <taxon>IRL clade</taxon>
        <taxon>Trifolieae</taxon>
        <taxon>Medicago</taxon>
    </lineage>
</organism>
<dbReference type="Gramene" id="rna13618">
    <property type="protein sequence ID" value="RHN65738.1"/>
    <property type="gene ID" value="gene13618"/>
</dbReference>
<dbReference type="EMBL" id="PSQE01000003">
    <property type="protein sequence ID" value="RHN65738.1"/>
    <property type="molecule type" value="Genomic_DNA"/>
</dbReference>
<gene>
    <name evidence="1" type="ORF">MtrunA17_Chr3g0083191</name>
    <name evidence="2" type="ORF">MtrunA17_Chr3g0083201</name>
</gene>
<comment type="caution">
    <text evidence="1">The sequence shown here is derived from an EMBL/GenBank/DDBJ whole genome shotgun (WGS) entry which is preliminary data.</text>
</comment>
<protein>
    <submittedName>
        <fullName evidence="1">Uncharacterized protein</fullName>
    </submittedName>
</protein>
<dbReference type="Gramene" id="rna13617">
    <property type="protein sequence ID" value="RHN65737.1"/>
    <property type="gene ID" value="gene13617"/>
</dbReference>